<feature type="transmembrane region" description="Helical" evidence="1">
    <location>
        <begin position="35"/>
        <end position="60"/>
    </location>
</feature>
<proteinExistence type="predicted"/>
<dbReference type="RefSeq" id="WP_380102044.1">
    <property type="nucleotide sequence ID" value="NZ_JBHRZG010000011.1"/>
</dbReference>
<protein>
    <submittedName>
        <fullName evidence="2">Uncharacterized protein</fullName>
    </submittedName>
</protein>
<sequence length="63" mass="6926">MGYVAPPPPRPGLTRRQQLEAQITWQLRYRGQLRVLTLAVGLAASVAVPLLIVVTIVHILTGR</sequence>
<evidence type="ECO:0000313" key="3">
    <source>
        <dbReference type="Proteomes" id="UP001595803"/>
    </source>
</evidence>
<reference evidence="3" key="1">
    <citation type="journal article" date="2019" name="Int. J. Syst. Evol. Microbiol.">
        <title>The Global Catalogue of Microorganisms (GCM) 10K type strain sequencing project: providing services to taxonomists for standard genome sequencing and annotation.</title>
        <authorList>
            <consortium name="The Broad Institute Genomics Platform"/>
            <consortium name="The Broad Institute Genome Sequencing Center for Infectious Disease"/>
            <person name="Wu L."/>
            <person name="Ma J."/>
        </authorList>
    </citation>
    <scope>NUCLEOTIDE SEQUENCE [LARGE SCALE GENOMIC DNA]</scope>
    <source>
        <strain evidence="3">CCTCC AB 2017081</strain>
    </source>
</reference>
<gene>
    <name evidence="2" type="ORF">ACFOSB_11405</name>
</gene>
<name>A0ABV7Z8U3_9DEIO</name>
<keyword evidence="1" id="KW-1133">Transmembrane helix</keyword>
<organism evidence="2 3">
    <name type="scientific">Deinococcus rufus</name>
    <dbReference type="NCBI Taxonomy" id="2136097"/>
    <lineage>
        <taxon>Bacteria</taxon>
        <taxon>Thermotogati</taxon>
        <taxon>Deinococcota</taxon>
        <taxon>Deinococci</taxon>
        <taxon>Deinococcales</taxon>
        <taxon>Deinococcaceae</taxon>
        <taxon>Deinococcus</taxon>
    </lineage>
</organism>
<evidence type="ECO:0000256" key="1">
    <source>
        <dbReference type="SAM" id="Phobius"/>
    </source>
</evidence>
<dbReference type="Proteomes" id="UP001595803">
    <property type="component" value="Unassembled WGS sequence"/>
</dbReference>
<accession>A0ABV7Z8U3</accession>
<comment type="caution">
    <text evidence="2">The sequence shown here is derived from an EMBL/GenBank/DDBJ whole genome shotgun (WGS) entry which is preliminary data.</text>
</comment>
<evidence type="ECO:0000313" key="2">
    <source>
        <dbReference type="EMBL" id="MFC3833463.1"/>
    </source>
</evidence>
<keyword evidence="1" id="KW-0812">Transmembrane</keyword>
<dbReference type="EMBL" id="JBHRZG010000011">
    <property type="protein sequence ID" value="MFC3833463.1"/>
    <property type="molecule type" value="Genomic_DNA"/>
</dbReference>
<keyword evidence="1" id="KW-0472">Membrane</keyword>
<keyword evidence="3" id="KW-1185">Reference proteome</keyword>